<evidence type="ECO:0000313" key="3">
    <source>
        <dbReference type="Proteomes" id="UP001500427"/>
    </source>
</evidence>
<reference evidence="3" key="1">
    <citation type="journal article" date="2019" name="Int. J. Syst. Evol. Microbiol.">
        <title>The Global Catalogue of Microorganisms (GCM) 10K type strain sequencing project: providing services to taxonomists for standard genome sequencing and annotation.</title>
        <authorList>
            <consortium name="The Broad Institute Genomics Platform"/>
            <consortium name="The Broad Institute Genome Sequencing Center for Infectious Disease"/>
            <person name="Wu L."/>
            <person name="Ma J."/>
        </authorList>
    </citation>
    <scope>NUCLEOTIDE SEQUENCE [LARGE SCALE GENOMIC DNA]</scope>
    <source>
        <strain evidence="3">JCM 17687</strain>
    </source>
</reference>
<keyword evidence="1" id="KW-1133">Transmembrane helix</keyword>
<organism evidence="2 3">
    <name type="scientific">Terrabacter aeriphilus</name>
    <dbReference type="NCBI Taxonomy" id="515662"/>
    <lineage>
        <taxon>Bacteria</taxon>
        <taxon>Bacillati</taxon>
        <taxon>Actinomycetota</taxon>
        <taxon>Actinomycetes</taxon>
        <taxon>Micrococcales</taxon>
        <taxon>Intrasporangiaceae</taxon>
        <taxon>Terrabacter</taxon>
    </lineage>
</organism>
<accession>A0ABP9J285</accession>
<evidence type="ECO:0000256" key="1">
    <source>
        <dbReference type="SAM" id="Phobius"/>
    </source>
</evidence>
<evidence type="ECO:0000313" key="2">
    <source>
        <dbReference type="EMBL" id="GAA5016420.1"/>
    </source>
</evidence>
<comment type="caution">
    <text evidence="2">The sequence shown here is derived from an EMBL/GenBank/DDBJ whole genome shotgun (WGS) entry which is preliminary data.</text>
</comment>
<dbReference type="EMBL" id="BAABIW010000001">
    <property type="protein sequence ID" value="GAA5016420.1"/>
    <property type="molecule type" value="Genomic_DNA"/>
</dbReference>
<proteinExistence type="predicted"/>
<gene>
    <name evidence="2" type="ORF">GCM10023258_01970</name>
</gene>
<feature type="transmembrane region" description="Helical" evidence="1">
    <location>
        <begin position="138"/>
        <end position="171"/>
    </location>
</feature>
<sequence length="272" mass="28573">MVLAGALLGLGGAARSGAAYRPGTQLLALLEPDDFSELTIDVSGSTSRLGPTLSALDAVQLAFDAAAAAVAYRVTFEGDDQERGGDPDEEVVLDRLRQLVPEAAWELEVLELAAGSFRTRLRAIREDERTPSRLLSIAVLAAAVLSAIFPPATAVAGVVVAVGGVGVAFAAKPGERAKAPKELLSARLESRQTAARKASGPVEDARVEQLRATHDRARLHQLEADVDELGAQLGRVGRARLQSVDPVTVREAVEKVTMTLAKGQAPESDSKE</sequence>
<keyword evidence="1" id="KW-0472">Membrane</keyword>
<protein>
    <submittedName>
        <fullName evidence="2">Uncharacterized protein</fullName>
    </submittedName>
</protein>
<keyword evidence="1" id="KW-0812">Transmembrane</keyword>
<dbReference type="Proteomes" id="UP001500427">
    <property type="component" value="Unassembled WGS sequence"/>
</dbReference>
<keyword evidence="3" id="KW-1185">Reference proteome</keyword>
<name>A0ABP9J285_9MICO</name>